<dbReference type="GO" id="GO:0046685">
    <property type="term" value="P:response to arsenic-containing substance"/>
    <property type="evidence" value="ECO:0007669"/>
    <property type="project" value="UniProtKB-KW"/>
</dbReference>
<dbReference type="EMBL" id="CP000804">
    <property type="protein sequence ID" value="ABU59638.1"/>
    <property type="molecule type" value="Genomic_DNA"/>
</dbReference>
<gene>
    <name evidence="12" type="ordered locus">Rcas_3589</name>
</gene>
<keyword evidence="5" id="KW-1003">Cell membrane</keyword>
<dbReference type="KEGG" id="rca:Rcas_3589"/>
<dbReference type="GO" id="GO:0005886">
    <property type="term" value="C:plasma membrane"/>
    <property type="evidence" value="ECO:0007669"/>
    <property type="project" value="UniProtKB-SubCell"/>
</dbReference>
<keyword evidence="7" id="KW-0059">Arsenical resistance</keyword>
<dbReference type="STRING" id="383372.Rcas_3589"/>
<dbReference type="Pfam" id="PF03600">
    <property type="entry name" value="CitMHS"/>
    <property type="match status" value="1"/>
</dbReference>
<evidence type="ECO:0000256" key="2">
    <source>
        <dbReference type="ARBA" id="ARBA00006433"/>
    </source>
</evidence>
<reference evidence="12 13" key="1">
    <citation type="submission" date="2007-08" db="EMBL/GenBank/DDBJ databases">
        <title>Complete sequence of Roseiflexus castenholzii DSM 13941.</title>
        <authorList>
            <consortium name="US DOE Joint Genome Institute"/>
            <person name="Copeland A."/>
            <person name="Lucas S."/>
            <person name="Lapidus A."/>
            <person name="Barry K."/>
            <person name="Glavina del Rio T."/>
            <person name="Dalin E."/>
            <person name="Tice H."/>
            <person name="Pitluck S."/>
            <person name="Thompson L.S."/>
            <person name="Brettin T."/>
            <person name="Bruce D."/>
            <person name="Detter J.C."/>
            <person name="Han C."/>
            <person name="Tapia R."/>
            <person name="Schmutz J."/>
            <person name="Larimer F."/>
            <person name="Land M."/>
            <person name="Hauser L."/>
            <person name="Kyrpides N."/>
            <person name="Mikhailova N."/>
            <person name="Bryant D.A."/>
            <person name="Hanada S."/>
            <person name="Tsukatani Y."/>
            <person name="Richardson P."/>
        </authorList>
    </citation>
    <scope>NUCLEOTIDE SEQUENCE [LARGE SCALE GENOMIC DNA]</scope>
    <source>
        <strain evidence="13">DSM 13941 / HLO8</strain>
    </source>
</reference>
<feature type="transmembrane region" description="Helical" evidence="10">
    <location>
        <begin position="62"/>
        <end position="85"/>
    </location>
</feature>
<evidence type="ECO:0000313" key="12">
    <source>
        <dbReference type="EMBL" id="ABU59638.1"/>
    </source>
</evidence>
<name>A7NPZ2_ROSCS</name>
<evidence type="ECO:0000259" key="11">
    <source>
        <dbReference type="Pfam" id="PF03600"/>
    </source>
</evidence>
<evidence type="ECO:0000256" key="6">
    <source>
        <dbReference type="ARBA" id="ARBA00022692"/>
    </source>
</evidence>
<dbReference type="PANTHER" id="PTHR43302">
    <property type="entry name" value="TRANSPORTER ARSB-RELATED"/>
    <property type="match status" value="1"/>
</dbReference>
<comment type="similarity">
    <text evidence="3">Belongs to the CitM (TC 2.A.11) transporter family.</text>
</comment>
<accession>A7NPZ2</accession>
<evidence type="ECO:0000256" key="7">
    <source>
        <dbReference type="ARBA" id="ARBA00022849"/>
    </source>
</evidence>
<evidence type="ECO:0000256" key="3">
    <source>
        <dbReference type="ARBA" id="ARBA00009843"/>
    </source>
</evidence>
<dbReference type="InterPro" id="IPR004680">
    <property type="entry name" value="Cit_transptr-like_dom"/>
</dbReference>
<organism evidence="12 13">
    <name type="scientific">Roseiflexus castenholzii (strain DSM 13941 / HLO8)</name>
    <dbReference type="NCBI Taxonomy" id="383372"/>
    <lineage>
        <taxon>Bacteria</taxon>
        <taxon>Bacillati</taxon>
        <taxon>Chloroflexota</taxon>
        <taxon>Chloroflexia</taxon>
        <taxon>Chloroflexales</taxon>
        <taxon>Roseiflexineae</taxon>
        <taxon>Roseiflexaceae</taxon>
        <taxon>Roseiflexus</taxon>
    </lineage>
</organism>
<dbReference type="OrthoDB" id="9765532at2"/>
<evidence type="ECO:0000256" key="4">
    <source>
        <dbReference type="ARBA" id="ARBA00022448"/>
    </source>
</evidence>
<keyword evidence="4" id="KW-0813">Transport</keyword>
<evidence type="ECO:0000256" key="8">
    <source>
        <dbReference type="ARBA" id="ARBA00022989"/>
    </source>
</evidence>
<feature type="transmembrane region" description="Helical" evidence="10">
    <location>
        <begin position="268"/>
        <end position="289"/>
    </location>
</feature>
<feature type="transmembrane region" description="Helical" evidence="10">
    <location>
        <begin position="226"/>
        <end position="256"/>
    </location>
</feature>
<evidence type="ECO:0000313" key="13">
    <source>
        <dbReference type="Proteomes" id="UP000000263"/>
    </source>
</evidence>
<feature type="transmembrane region" description="Helical" evidence="10">
    <location>
        <begin position="32"/>
        <end position="50"/>
    </location>
</feature>
<dbReference type="eggNOG" id="COG1055">
    <property type="taxonomic scope" value="Bacteria"/>
</dbReference>
<dbReference type="InterPro" id="IPR000802">
    <property type="entry name" value="Arsenical_pump_ArsB"/>
</dbReference>
<dbReference type="AlphaFoldDB" id="A7NPZ2"/>
<protein>
    <submittedName>
        <fullName evidence="12">Citrate transporter</fullName>
    </submittedName>
</protein>
<keyword evidence="6 10" id="KW-0812">Transmembrane</keyword>
<feature type="transmembrane region" description="Helical" evidence="10">
    <location>
        <begin position="97"/>
        <end position="118"/>
    </location>
</feature>
<keyword evidence="13" id="KW-1185">Reference proteome</keyword>
<feature type="transmembrane region" description="Helical" evidence="10">
    <location>
        <begin position="382"/>
        <end position="403"/>
    </location>
</feature>
<dbReference type="GO" id="GO:0015105">
    <property type="term" value="F:arsenite transmembrane transporter activity"/>
    <property type="evidence" value="ECO:0007669"/>
    <property type="project" value="InterPro"/>
</dbReference>
<keyword evidence="9 10" id="KW-0472">Membrane</keyword>
<feature type="transmembrane region" description="Helical" evidence="10">
    <location>
        <begin position="345"/>
        <end position="370"/>
    </location>
</feature>
<feature type="transmembrane region" description="Helical" evidence="10">
    <location>
        <begin position="170"/>
        <end position="199"/>
    </location>
</feature>
<dbReference type="CDD" id="cd01117">
    <property type="entry name" value="YbiR_permease"/>
    <property type="match status" value="1"/>
</dbReference>
<dbReference type="Proteomes" id="UP000000263">
    <property type="component" value="Chromosome"/>
</dbReference>
<comment type="subcellular location">
    <subcellularLocation>
        <location evidence="1">Cell membrane</location>
        <topology evidence="1">Multi-pass membrane protein</topology>
    </subcellularLocation>
</comment>
<feature type="transmembrane region" description="Helical" evidence="10">
    <location>
        <begin position="6"/>
        <end position="25"/>
    </location>
</feature>
<sequence>MTWLSWLTVVIVVATIAGIAVGRWPWLRADRATIAVVGAAALLACGAITLEAAFEALDLDTLLLLFSMMVLNGQLYNAGFFGVVAQRVVRVAHTPRGLLALIIVASGVLSALFLNDTIALMLTPLVLDTTRALRRNPIPYLIGLATSANIGSAATITGNPQNMIIGNASGIPYATFAAALAPTALISMAICWLVIVLVYPQEFRRGRFDTPEVGRMRVYRPLLRKVAVVAPVMLALMIAGLPVALAAFLAATALLATRRLRPERIWKTVDWTLLVFFAGLFVVTGSLQVQGVTDTLFTATAPFIGGSLIMFGVVTALLSNLISNVPAVLVLQHLIPALAQPERGWLMLAAASTLAGNLTLIGSVANLIVAELAARWGVRLTFGAYLRAGVPITVLTLLVAFVLV</sequence>
<evidence type="ECO:0000256" key="5">
    <source>
        <dbReference type="ARBA" id="ARBA00022475"/>
    </source>
</evidence>
<dbReference type="PANTHER" id="PTHR43302:SF5">
    <property type="entry name" value="TRANSPORTER ARSB-RELATED"/>
    <property type="match status" value="1"/>
</dbReference>
<comment type="similarity">
    <text evidence="2">Belongs to the ArsB family.</text>
</comment>
<dbReference type="RefSeq" id="WP_012122061.1">
    <property type="nucleotide sequence ID" value="NC_009767.1"/>
</dbReference>
<evidence type="ECO:0000256" key="10">
    <source>
        <dbReference type="SAM" id="Phobius"/>
    </source>
</evidence>
<dbReference type="PRINTS" id="PR00758">
    <property type="entry name" value="ARSENICPUMP"/>
</dbReference>
<proteinExistence type="inferred from homology"/>
<keyword evidence="8 10" id="KW-1133">Transmembrane helix</keyword>
<feature type="domain" description="Citrate transporter-like" evidence="11">
    <location>
        <begin position="28"/>
        <end position="355"/>
    </location>
</feature>
<dbReference type="HOGENOM" id="CLU_011920_3_0_0"/>
<evidence type="ECO:0000256" key="1">
    <source>
        <dbReference type="ARBA" id="ARBA00004651"/>
    </source>
</evidence>
<evidence type="ECO:0000256" key="9">
    <source>
        <dbReference type="ARBA" id="ARBA00023136"/>
    </source>
</evidence>